<dbReference type="EMBL" id="QYUK01000011">
    <property type="protein sequence ID" value="RJF88550.1"/>
    <property type="molecule type" value="Genomic_DNA"/>
</dbReference>
<accession>A0A418WEZ3</accession>
<dbReference type="SUPFAM" id="SSF111331">
    <property type="entry name" value="NAD kinase/diacylglycerol kinase-like"/>
    <property type="match status" value="1"/>
</dbReference>
<sequence length="155" mass="16183">MVVGGGDGTLYNTINQIGDTNMALGILPLGTMNLTARDVGMPIDPVEAAKALAPARSAKSTSPPWATSASSMPRCLASIPGWSWTGSGRSGARACRNGLRWPGPAGAPCSAVTRSRSSWRWTPTPARFHACAPPCWWSPTIASPRGPGRCRARPA</sequence>
<dbReference type="GO" id="GO:0016301">
    <property type="term" value="F:kinase activity"/>
    <property type="evidence" value="ECO:0007669"/>
    <property type="project" value="InterPro"/>
</dbReference>
<dbReference type="InterPro" id="IPR016064">
    <property type="entry name" value="NAD/diacylglycerol_kinase_sf"/>
</dbReference>
<name>A0A418WEZ3_9PROT</name>
<dbReference type="InterPro" id="IPR001206">
    <property type="entry name" value="Diacylglycerol_kinase_cat_dom"/>
</dbReference>
<proteinExistence type="predicted"/>
<gene>
    <name evidence="2" type="ORF">D3874_17335</name>
</gene>
<organism evidence="2 3">
    <name type="scientific">Oleomonas cavernae</name>
    <dbReference type="NCBI Taxonomy" id="2320859"/>
    <lineage>
        <taxon>Bacteria</taxon>
        <taxon>Pseudomonadati</taxon>
        <taxon>Pseudomonadota</taxon>
        <taxon>Alphaproteobacteria</taxon>
        <taxon>Acetobacterales</taxon>
        <taxon>Acetobacteraceae</taxon>
        <taxon>Oleomonas</taxon>
    </lineage>
</organism>
<dbReference type="Gene3D" id="3.40.50.10330">
    <property type="entry name" value="Probable inorganic polyphosphate/atp-NAD kinase, domain 1"/>
    <property type="match status" value="1"/>
</dbReference>
<evidence type="ECO:0000313" key="2">
    <source>
        <dbReference type="EMBL" id="RJF88550.1"/>
    </source>
</evidence>
<evidence type="ECO:0000259" key="1">
    <source>
        <dbReference type="PROSITE" id="PS50146"/>
    </source>
</evidence>
<dbReference type="InterPro" id="IPR017438">
    <property type="entry name" value="ATP-NAD_kinase_N"/>
</dbReference>
<evidence type="ECO:0000313" key="3">
    <source>
        <dbReference type="Proteomes" id="UP000284605"/>
    </source>
</evidence>
<reference evidence="2 3" key="1">
    <citation type="submission" date="2018-09" db="EMBL/GenBank/DDBJ databases">
        <authorList>
            <person name="Zhu H."/>
        </authorList>
    </citation>
    <scope>NUCLEOTIDE SEQUENCE [LARGE SCALE GENOMIC DNA]</scope>
    <source>
        <strain evidence="2 3">K1W22B-8</strain>
    </source>
</reference>
<dbReference type="AlphaFoldDB" id="A0A418WEZ3"/>
<feature type="domain" description="DAGKc" evidence="1">
    <location>
        <begin position="1"/>
        <end position="70"/>
    </location>
</feature>
<dbReference type="Pfam" id="PF00781">
    <property type="entry name" value="DAGK_cat"/>
    <property type="match status" value="1"/>
</dbReference>
<keyword evidence="3" id="KW-1185">Reference proteome</keyword>
<protein>
    <recommendedName>
        <fullName evidence="1">DAGKc domain-containing protein</fullName>
    </recommendedName>
</protein>
<dbReference type="Proteomes" id="UP000284605">
    <property type="component" value="Unassembled WGS sequence"/>
</dbReference>
<dbReference type="PROSITE" id="PS50146">
    <property type="entry name" value="DAGK"/>
    <property type="match status" value="1"/>
</dbReference>
<comment type="caution">
    <text evidence="2">The sequence shown here is derived from an EMBL/GenBank/DDBJ whole genome shotgun (WGS) entry which is preliminary data.</text>
</comment>